<evidence type="ECO:0000256" key="7">
    <source>
        <dbReference type="PIRSR" id="PIRSR000862-1"/>
    </source>
</evidence>
<evidence type="ECO:0000256" key="3">
    <source>
        <dbReference type="ARBA" id="ARBA00022801"/>
    </source>
</evidence>
<evidence type="ECO:0000259" key="10">
    <source>
        <dbReference type="Pfam" id="PF04083"/>
    </source>
</evidence>
<evidence type="ECO:0000313" key="11">
    <source>
        <dbReference type="Proteomes" id="UP000504606"/>
    </source>
</evidence>
<dbReference type="FunFam" id="3.40.50.1820:FF:000057">
    <property type="entry name" value="Lipase"/>
    <property type="match status" value="1"/>
</dbReference>
<evidence type="ECO:0000259" key="9">
    <source>
        <dbReference type="Pfam" id="PF00561"/>
    </source>
</evidence>
<dbReference type="GO" id="GO:0016042">
    <property type="term" value="P:lipid catabolic process"/>
    <property type="evidence" value="ECO:0007669"/>
    <property type="project" value="UniProtKB-KW"/>
</dbReference>
<feature type="domain" description="AB hydrolase-1" evidence="9">
    <location>
        <begin position="135"/>
        <end position="231"/>
    </location>
</feature>
<evidence type="ECO:0000256" key="1">
    <source>
        <dbReference type="ARBA" id="ARBA00010701"/>
    </source>
</evidence>
<dbReference type="PIRSF" id="PIRSF000862">
    <property type="entry name" value="Steryl_ester_lip"/>
    <property type="match status" value="1"/>
</dbReference>
<comment type="similarity">
    <text evidence="1">Belongs to the AB hydrolase superfamily. Lipase family.</text>
</comment>
<keyword evidence="4" id="KW-0442">Lipid degradation</keyword>
<feature type="signal peptide" evidence="8">
    <location>
        <begin position="1"/>
        <end position="19"/>
    </location>
</feature>
<evidence type="ECO:0000256" key="5">
    <source>
        <dbReference type="ARBA" id="ARBA00023098"/>
    </source>
</evidence>
<gene>
    <name evidence="12 13" type="primary">LOC113211931</name>
</gene>
<sequence length="440" mass="47619">MAVAVKALLASLLLDAALASLLGIDSIIPAVPAVPTVGPEWIVDLAKAPLTGLKAAVSRDFDPLMDLDPVELSRYWGYDAELHHVTTDDGYILGIHRVRNATVASEASGATQPVVVMGHPLLSSSAEYLVLGPGKALAYLLADEGFDVWLLNVRGNTYSLNHTTLSTKEAAFWDFSFHEHGTQDLPALIQYAMQETGQQEVQYVGFSMGTTTMFVMGAERPDVAKHVKLYTGFGPVAEGSHARSAAFRLLLQSIPAQKLAGAPLGVYWFLPSTPELRATGQTLCADSAPLTQPLCLAIFASLGGRNDKQTNTTLLPYILSRTPAGTSFKVLDHYRQGLVPGFHKYDYGTIQNLARYGQLTAPSYNLSNIFVPTRLYYGPNDLLAGPQDVLSTCAQLSNVLSCEAVDDPEWTHFDFVWAKQVPELVYSQAIARMKAAESSA</sequence>
<dbReference type="InterPro" id="IPR000073">
    <property type="entry name" value="AB_hydrolase_1"/>
</dbReference>
<keyword evidence="3" id="KW-0378">Hydrolase</keyword>
<feature type="active site" description="Nucleophile" evidence="7">
    <location>
        <position position="207"/>
    </location>
</feature>
<dbReference type="InterPro" id="IPR006693">
    <property type="entry name" value="AB_hydrolase_lipase"/>
</dbReference>
<dbReference type="RefSeq" id="XP_026286258.1">
    <property type="nucleotide sequence ID" value="XM_026430473.2"/>
</dbReference>
<dbReference type="InterPro" id="IPR025483">
    <property type="entry name" value="Lipase_euk"/>
</dbReference>
<dbReference type="AlphaFoldDB" id="A0A6J1SZ93"/>
<dbReference type="SUPFAM" id="SSF53474">
    <property type="entry name" value="alpha/beta-Hydrolases"/>
    <property type="match status" value="1"/>
</dbReference>
<dbReference type="Pfam" id="PF00561">
    <property type="entry name" value="Abhydrolase_1"/>
    <property type="match status" value="1"/>
</dbReference>
<dbReference type="InterPro" id="IPR029058">
    <property type="entry name" value="AB_hydrolase_fold"/>
</dbReference>
<dbReference type="KEGG" id="foc:113211931"/>
<dbReference type="Pfam" id="PF04083">
    <property type="entry name" value="Abhydro_lipase"/>
    <property type="match status" value="1"/>
</dbReference>
<dbReference type="GeneID" id="113211931"/>
<accession>A0A6J1SZ93</accession>
<reference evidence="12 13" key="1">
    <citation type="submission" date="2025-04" db="UniProtKB">
        <authorList>
            <consortium name="RefSeq"/>
        </authorList>
    </citation>
    <scope>IDENTIFICATION</scope>
    <source>
        <tissue evidence="12 13">Whole organism</tissue>
    </source>
</reference>
<feature type="active site" description="Charge relay system" evidence="7">
    <location>
        <position position="412"/>
    </location>
</feature>
<feature type="active site" description="Charge relay system" evidence="7">
    <location>
        <position position="381"/>
    </location>
</feature>
<name>A0A6J1SZ93_FRAOC</name>
<keyword evidence="2 8" id="KW-0732">Signal</keyword>
<evidence type="ECO:0000256" key="4">
    <source>
        <dbReference type="ARBA" id="ARBA00022963"/>
    </source>
</evidence>
<keyword evidence="11" id="KW-1185">Reference proteome</keyword>
<proteinExistence type="inferred from homology"/>
<evidence type="ECO:0000256" key="6">
    <source>
        <dbReference type="ARBA" id="ARBA00023180"/>
    </source>
</evidence>
<keyword evidence="6" id="KW-0325">Glycoprotein</keyword>
<organism evidence="11 12">
    <name type="scientific">Frankliniella occidentalis</name>
    <name type="common">Western flower thrips</name>
    <name type="synonym">Euthrips occidentalis</name>
    <dbReference type="NCBI Taxonomy" id="133901"/>
    <lineage>
        <taxon>Eukaryota</taxon>
        <taxon>Metazoa</taxon>
        <taxon>Ecdysozoa</taxon>
        <taxon>Arthropoda</taxon>
        <taxon>Hexapoda</taxon>
        <taxon>Insecta</taxon>
        <taxon>Pterygota</taxon>
        <taxon>Neoptera</taxon>
        <taxon>Paraneoptera</taxon>
        <taxon>Thysanoptera</taxon>
        <taxon>Terebrantia</taxon>
        <taxon>Thripoidea</taxon>
        <taxon>Thripidae</taxon>
        <taxon>Frankliniella</taxon>
    </lineage>
</organism>
<evidence type="ECO:0000256" key="8">
    <source>
        <dbReference type="SAM" id="SignalP"/>
    </source>
</evidence>
<keyword evidence="5" id="KW-0443">Lipid metabolism</keyword>
<dbReference type="GO" id="GO:0016788">
    <property type="term" value="F:hydrolase activity, acting on ester bonds"/>
    <property type="evidence" value="ECO:0007669"/>
    <property type="project" value="InterPro"/>
</dbReference>
<dbReference type="RefSeq" id="XP_026286260.1">
    <property type="nucleotide sequence ID" value="XM_026430475.2"/>
</dbReference>
<evidence type="ECO:0000313" key="13">
    <source>
        <dbReference type="RefSeq" id="XP_026286260.1"/>
    </source>
</evidence>
<protein>
    <submittedName>
        <fullName evidence="12 13">Lipase 3</fullName>
    </submittedName>
</protein>
<dbReference type="Proteomes" id="UP000504606">
    <property type="component" value="Unplaced"/>
</dbReference>
<evidence type="ECO:0000256" key="2">
    <source>
        <dbReference type="ARBA" id="ARBA00022729"/>
    </source>
</evidence>
<feature type="chain" id="PRO_5044639513" evidence="8">
    <location>
        <begin position="20"/>
        <end position="440"/>
    </location>
</feature>
<evidence type="ECO:0000313" key="12">
    <source>
        <dbReference type="RefSeq" id="XP_026286258.1"/>
    </source>
</evidence>
<dbReference type="Gene3D" id="3.40.50.1820">
    <property type="entry name" value="alpha/beta hydrolase"/>
    <property type="match status" value="1"/>
</dbReference>
<feature type="domain" description="Partial AB-hydrolase lipase" evidence="10">
    <location>
        <begin position="71"/>
        <end position="130"/>
    </location>
</feature>
<dbReference type="PANTHER" id="PTHR11005">
    <property type="entry name" value="LYSOSOMAL ACID LIPASE-RELATED"/>
    <property type="match status" value="1"/>
</dbReference>
<dbReference type="OrthoDB" id="9974421at2759"/>